<protein>
    <submittedName>
        <fullName evidence="6">Putative methionyl-trna synthetase protein</fullName>
    </submittedName>
</protein>
<dbReference type="InterPro" id="IPR039135">
    <property type="entry name" value="NAT9-like"/>
</dbReference>
<dbReference type="GeneID" id="19327663"/>
<reference evidence="7" key="1">
    <citation type="journal article" date="2013" name="Genome Announc.">
        <title>Draft genome sequence of the ascomycete Phaeoacremonium aleophilum strain UCR-PA7, a causal agent of the esca disease complex in grapevines.</title>
        <authorList>
            <person name="Blanco-Ulate B."/>
            <person name="Rolshausen P."/>
            <person name="Cantu D."/>
        </authorList>
    </citation>
    <scope>NUCLEOTIDE SEQUENCE [LARGE SCALE GENOMIC DNA]</scope>
    <source>
        <strain evidence="7">UCR-PA7</strain>
    </source>
</reference>
<organism evidence="6 7">
    <name type="scientific">Phaeoacremonium minimum (strain UCR-PA7)</name>
    <name type="common">Esca disease fungus</name>
    <name type="synonym">Togninia minima</name>
    <dbReference type="NCBI Taxonomy" id="1286976"/>
    <lineage>
        <taxon>Eukaryota</taxon>
        <taxon>Fungi</taxon>
        <taxon>Dikarya</taxon>
        <taxon>Ascomycota</taxon>
        <taxon>Pezizomycotina</taxon>
        <taxon>Sordariomycetes</taxon>
        <taxon>Sordariomycetidae</taxon>
        <taxon>Togniniales</taxon>
        <taxon>Togniniaceae</taxon>
        <taxon>Phaeoacremonium</taxon>
    </lineage>
</organism>
<gene>
    <name evidence="6" type="ORF">UCRPA7_6953</name>
</gene>
<keyword evidence="6" id="KW-0436">Ligase</keyword>
<dbReference type="SUPFAM" id="SSF55729">
    <property type="entry name" value="Acyl-CoA N-acyltransferases (Nat)"/>
    <property type="match status" value="1"/>
</dbReference>
<dbReference type="KEGG" id="tmn:UCRPA7_6953"/>
<dbReference type="Proteomes" id="UP000014074">
    <property type="component" value="Unassembled WGS sequence"/>
</dbReference>
<keyword evidence="3" id="KW-0012">Acyltransferase</keyword>
<evidence type="ECO:0000313" key="7">
    <source>
        <dbReference type="Proteomes" id="UP000014074"/>
    </source>
</evidence>
<dbReference type="eggNOG" id="KOG4135">
    <property type="taxonomic scope" value="Eukaryota"/>
</dbReference>
<accession>R8BDT1</accession>
<evidence type="ECO:0000256" key="4">
    <source>
        <dbReference type="SAM" id="MobiDB-lite"/>
    </source>
</evidence>
<dbReference type="PANTHER" id="PTHR13256:SF16">
    <property type="entry name" value="ALPHA_BETA-TUBULIN-N-ACETYLTRANSFERASE 9"/>
    <property type="match status" value="1"/>
</dbReference>
<dbReference type="HOGENOM" id="CLU_073102_0_0_1"/>
<evidence type="ECO:0000256" key="3">
    <source>
        <dbReference type="ARBA" id="ARBA00023315"/>
    </source>
</evidence>
<dbReference type="InterPro" id="IPR016181">
    <property type="entry name" value="Acyl_CoA_acyltransferase"/>
</dbReference>
<dbReference type="AlphaFoldDB" id="R8BDT1"/>
<dbReference type="Gene3D" id="3.40.630.30">
    <property type="match status" value="1"/>
</dbReference>
<dbReference type="InterPro" id="IPR000182">
    <property type="entry name" value="GNAT_dom"/>
</dbReference>
<comment type="similarity">
    <text evidence="1">Belongs to the acetyltransferase family. GNAT subfamily.</text>
</comment>
<dbReference type="GO" id="GO:0004812">
    <property type="term" value="F:aminoacyl-tRNA ligase activity"/>
    <property type="evidence" value="ECO:0007669"/>
    <property type="project" value="UniProtKB-KW"/>
</dbReference>
<dbReference type="Pfam" id="PF13302">
    <property type="entry name" value="Acetyltransf_3"/>
    <property type="match status" value="1"/>
</dbReference>
<keyword evidence="2" id="KW-0808">Transferase</keyword>
<dbReference type="GO" id="GO:0008080">
    <property type="term" value="F:N-acetyltransferase activity"/>
    <property type="evidence" value="ECO:0007669"/>
    <property type="project" value="InterPro"/>
</dbReference>
<dbReference type="EMBL" id="KB933264">
    <property type="protein sequence ID" value="EON97452.1"/>
    <property type="molecule type" value="Genomic_DNA"/>
</dbReference>
<feature type="region of interest" description="Disordered" evidence="4">
    <location>
        <begin position="1"/>
        <end position="23"/>
    </location>
</feature>
<dbReference type="OrthoDB" id="5043642at2759"/>
<evidence type="ECO:0000256" key="1">
    <source>
        <dbReference type="ARBA" id="ARBA00009342"/>
    </source>
</evidence>
<keyword evidence="7" id="KW-1185">Reference proteome</keyword>
<evidence type="ECO:0000259" key="5">
    <source>
        <dbReference type="Pfam" id="PF13302"/>
    </source>
</evidence>
<dbReference type="RefSeq" id="XP_007917679.1">
    <property type="nucleotide sequence ID" value="XM_007919488.1"/>
</dbReference>
<name>R8BDT1_PHAM7</name>
<proteinExistence type="inferred from homology"/>
<evidence type="ECO:0000313" key="6">
    <source>
        <dbReference type="EMBL" id="EON97452.1"/>
    </source>
</evidence>
<keyword evidence="6" id="KW-0030">Aminoacyl-tRNA synthetase</keyword>
<evidence type="ECO:0000256" key="2">
    <source>
        <dbReference type="ARBA" id="ARBA00022679"/>
    </source>
</evidence>
<sequence length="215" mass="23915">MEDPAIQEATASEPLTLEEEYENQESWRESHDKLTFVLCQPISDPAAADFAYVRAGQGDAPERMIGDINFFLYPFDDDEEGAAASDPEADYCIGEVDIMIADQAHRSKGLGRASVSAFMYYIFQNLQSILQEYSTADSRPPPAGGNPKELKLKMLMVKIKAGNAGSIALFKSLGFVQQGEVNYFGEIKMILENFDQISSTVLEGYKEIDYIRPLN</sequence>
<feature type="domain" description="N-acetyltransferase" evidence="5">
    <location>
        <begin position="3"/>
        <end position="176"/>
    </location>
</feature>
<dbReference type="PANTHER" id="PTHR13256">
    <property type="entry name" value="N-ACETYLTRANSFERASE 9"/>
    <property type="match status" value="1"/>
</dbReference>